<dbReference type="OrthoDB" id="29773at2759"/>
<feature type="transmembrane region" description="Helical" evidence="6">
    <location>
        <begin position="181"/>
        <end position="202"/>
    </location>
</feature>
<feature type="signal peptide" evidence="7">
    <location>
        <begin position="1"/>
        <end position="18"/>
    </location>
</feature>
<dbReference type="GO" id="GO:0016020">
    <property type="term" value="C:membrane"/>
    <property type="evidence" value="ECO:0007669"/>
    <property type="project" value="UniProtKB-SubCell"/>
</dbReference>
<feature type="transmembrane region" description="Helical" evidence="6">
    <location>
        <begin position="148"/>
        <end position="169"/>
    </location>
</feature>
<evidence type="ECO:0000256" key="3">
    <source>
        <dbReference type="ARBA" id="ARBA00022989"/>
    </source>
</evidence>
<feature type="chain" id="PRO_5019279386" evidence="7">
    <location>
        <begin position="19"/>
        <end position="391"/>
    </location>
</feature>
<feature type="transmembrane region" description="Helical" evidence="6">
    <location>
        <begin position="91"/>
        <end position="112"/>
    </location>
</feature>
<accession>A0A423UB06</accession>
<keyword evidence="3 6" id="KW-1133">Transmembrane helix</keyword>
<gene>
    <name evidence="9" type="ORF">C7M84_004777</name>
</gene>
<feature type="transmembrane region" description="Helical" evidence="6">
    <location>
        <begin position="214"/>
        <end position="239"/>
    </location>
</feature>
<feature type="transmembrane region" description="Helical" evidence="6">
    <location>
        <begin position="324"/>
        <end position="348"/>
    </location>
</feature>
<evidence type="ECO:0000313" key="10">
    <source>
        <dbReference type="Proteomes" id="UP000283509"/>
    </source>
</evidence>
<protein>
    <submittedName>
        <fullName evidence="9">Putative transmembrane protein C2orf18</fullName>
    </submittedName>
</protein>
<feature type="region of interest" description="Disordered" evidence="5">
    <location>
        <begin position="358"/>
        <end position="391"/>
    </location>
</feature>
<name>A0A423UB06_PENVA</name>
<evidence type="ECO:0000256" key="6">
    <source>
        <dbReference type="SAM" id="Phobius"/>
    </source>
</evidence>
<evidence type="ECO:0000256" key="1">
    <source>
        <dbReference type="ARBA" id="ARBA00004141"/>
    </source>
</evidence>
<feature type="transmembrane region" description="Helical" evidence="6">
    <location>
        <begin position="46"/>
        <end position="70"/>
    </location>
</feature>
<feature type="transmembrane region" description="Helical" evidence="6">
    <location>
        <begin position="267"/>
        <end position="287"/>
    </location>
</feature>
<reference evidence="9 10" key="2">
    <citation type="submission" date="2019-01" db="EMBL/GenBank/DDBJ databases">
        <title>The decoding of complex shrimp genome reveals the adaptation for benthos swimmer, frequently molting mechanism and breeding impact on genome.</title>
        <authorList>
            <person name="Sun Y."/>
            <person name="Gao Y."/>
            <person name="Yu Y."/>
        </authorList>
    </citation>
    <scope>NUCLEOTIDE SEQUENCE [LARGE SCALE GENOMIC DNA]</scope>
    <source>
        <tissue evidence="9">Muscle</tissue>
    </source>
</reference>
<dbReference type="PIRSF" id="PIRSF036436">
    <property type="entry name" value="UCP036436"/>
    <property type="match status" value="1"/>
</dbReference>
<dbReference type="PANTHER" id="PTHR13146:SF0">
    <property type="entry name" value="SOLUTE CARRIER FAMILY 35 MEMBER F6"/>
    <property type="match status" value="1"/>
</dbReference>
<keyword evidence="4 6" id="KW-0472">Membrane</keyword>
<evidence type="ECO:0000313" key="9">
    <source>
        <dbReference type="EMBL" id="ROT85863.1"/>
    </source>
</evidence>
<proteinExistence type="predicted"/>
<evidence type="ECO:0000256" key="5">
    <source>
        <dbReference type="SAM" id="MobiDB-lite"/>
    </source>
</evidence>
<dbReference type="Proteomes" id="UP000283509">
    <property type="component" value="Unassembled WGS sequence"/>
</dbReference>
<keyword evidence="10" id="KW-1185">Reference proteome</keyword>
<comment type="subcellular location">
    <subcellularLocation>
        <location evidence="1">Membrane</location>
        <topology evidence="1">Multi-pass membrane protein</topology>
    </subcellularLocation>
</comment>
<reference evidence="9 10" key="1">
    <citation type="submission" date="2018-04" db="EMBL/GenBank/DDBJ databases">
        <authorList>
            <person name="Zhang X."/>
            <person name="Yuan J."/>
            <person name="Li F."/>
            <person name="Xiang J."/>
        </authorList>
    </citation>
    <scope>NUCLEOTIDE SEQUENCE [LARGE SCALE GENOMIC DNA]</scope>
    <source>
        <tissue evidence="9">Muscle</tissue>
    </source>
</reference>
<dbReference type="InterPro" id="IPR012404">
    <property type="entry name" value="UCP036436"/>
</dbReference>
<dbReference type="STRING" id="6689.A0A423UB06"/>
<dbReference type="InterPro" id="IPR000620">
    <property type="entry name" value="EamA_dom"/>
</dbReference>
<evidence type="ECO:0000256" key="7">
    <source>
        <dbReference type="SAM" id="SignalP"/>
    </source>
</evidence>
<dbReference type="EMBL" id="QCYY01000163">
    <property type="protein sequence ID" value="ROT85863.1"/>
    <property type="molecule type" value="Genomic_DNA"/>
</dbReference>
<feature type="domain" description="EamA" evidence="8">
    <location>
        <begin position="58"/>
        <end position="163"/>
    </location>
</feature>
<feature type="transmembrane region" description="Helical" evidence="6">
    <location>
        <begin position="299"/>
        <end position="318"/>
    </location>
</feature>
<feature type="transmembrane region" description="Helical" evidence="6">
    <location>
        <begin position="124"/>
        <end position="141"/>
    </location>
</feature>
<organism evidence="9 10">
    <name type="scientific">Penaeus vannamei</name>
    <name type="common">Whiteleg shrimp</name>
    <name type="synonym">Litopenaeus vannamei</name>
    <dbReference type="NCBI Taxonomy" id="6689"/>
    <lineage>
        <taxon>Eukaryota</taxon>
        <taxon>Metazoa</taxon>
        <taxon>Ecdysozoa</taxon>
        <taxon>Arthropoda</taxon>
        <taxon>Crustacea</taxon>
        <taxon>Multicrustacea</taxon>
        <taxon>Malacostraca</taxon>
        <taxon>Eumalacostraca</taxon>
        <taxon>Eucarida</taxon>
        <taxon>Decapoda</taxon>
        <taxon>Dendrobranchiata</taxon>
        <taxon>Penaeoidea</taxon>
        <taxon>Penaeidae</taxon>
        <taxon>Penaeus</taxon>
    </lineage>
</organism>
<sequence length="391" mass="43445">MAWSKKQLLLALVMVTTGSINTLSTKWADLQTSENRQGHETAFKHPFFQAAGMFVGETMCMLAFFIQRAVVRHRSRNSMEMSSESLRTEDFPPFIFYIPAICDMTATSLMYVGLNLTFASSFQMLRGAVIVFTGLLSVAFLGRRLRYFHWIGIFTVLLGLIIVGLSDFLTSDTGDNADINGIITGDLLIVIAQVVTATQMVVEEKFLYKYNVPPLLAVGWEGLFGFITLSILLIPMYYIPVGAFSGNERGVMEDAIDAFVQLGNNGLLLLAFLLNVFSIAFFNFAGVSVTKELSATTRMVLDSIRTLVVWVFSIMLQWESFQYLQPVGFLVLVVGMMTYNDVIILPFLRRRGCVNDAPADPPPATISPAAQKRTQPPGQDVVDNNSRVDPF</sequence>
<comment type="caution">
    <text evidence="9">The sequence shown here is derived from an EMBL/GenBank/DDBJ whole genome shotgun (WGS) entry which is preliminary data.</text>
</comment>
<dbReference type="Pfam" id="PF00892">
    <property type="entry name" value="EamA"/>
    <property type="match status" value="1"/>
</dbReference>
<evidence type="ECO:0000256" key="2">
    <source>
        <dbReference type="ARBA" id="ARBA00022692"/>
    </source>
</evidence>
<evidence type="ECO:0000256" key="4">
    <source>
        <dbReference type="ARBA" id="ARBA00023136"/>
    </source>
</evidence>
<dbReference type="SUPFAM" id="SSF103481">
    <property type="entry name" value="Multidrug resistance efflux transporter EmrE"/>
    <property type="match status" value="1"/>
</dbReference>
<evidence type="ECO:0000259" key="8">
    <source>
        <dbReference type="Pfam" id="PF00892"/>
    </source>
</evidence>
<dbReference type="PANTHER" id="PTHR13146">
    <property type="match status" value="1"/>
</dbReference>
<keyword evidence="2 6" id="KW-0812">Transmembrane</keyword>
<dbReference type="InterPro" id="IPR037185">
    <property type="entry name" value="EmrE-like"/>
</dbReference>
<feature type="compositionally biased region" description="Polar residues" evidence="5">
    <location>
        <begin position="372"/>
        <end position="391"/>
    </location>
</feature>
<keyword evidence="7" id="KW-0732">Signal</keyword>
<dbReference type="AlphaFoldDB" id="A0A423UB06"/>